<gene>
    <name evidence="1" type="ordered locus">CA2559_06910</name>
</gene>
<dbReference type="GeneID" id="89454457"/>
<evidence type="ECO:0000313" key="1">
    <source>
        <dbReference type="EMBL" id="EAP88471.1"/>
    </source>
</evidence>
<sequence length="337" mass="38811">MKFQVVLLSVLFSITTSYSQDKENTMSSDIVIRGAVNYDIIMSTITKEEFDVVKNRESMRLLNDSIIPSQVHITEDCYTVTTNTKTVKNCLDNDEQLISVSYLGFVKALNSCVISENWFEATTSNLLIHLEDGTTSYISGYDLIFSPTAKFIYSYANDGIDFSGISLHQMINNTATPIFISDYTTLEDSSFDFSSFGRAFWVSDSSFYAGNIKEFYKFKIQDKRITYNKEIKESILHSENNKFIIKVDKLKNGTIRYTSWNKPNTLKERPSLVLYNGEIEQQHKYGSGLDYRFENGEYQYIIEHNVETTGSKRIMLRLLKDNEELLYTSLNDLKTKL</sequence>
<dbReference type="eggNOG" id="ENOG5033MZF">
    <property type="taxonomic scope" value="Bacteria"/>
</dbReference>
<dbReference type="HOGENOM" id="CLU_823138_0_0_10"/>
<dbReference type="STRING" id="216432.CA2559_06910"/>
<name>A3U8A4_CROAH</name>
<dbReference type="Proteomes" id="UP000002297">
    <property type="component" value="Chromosome"/>
</dbReference>
<keyword evidence="2" id="KW-1185">Reference proteome</keyword>
<accession>A3U8A4</accession>
<dbReference type="RefSeq" id="WP_013187139.1">
    <property type="nucleotide sequence ID" value="NC_014230.1"/>
</dbReference>
<evidence type="ECO:0000313" key="2">
    <source>
        <dbReference type="Proteomes" id="UP000002297"/>
    </source>
</evidence>
<dbReference type="AlphaFoldDB" id="A3U8A4"/>
<reference evidence="1 2" key="1">
    <citation type="journal article" date="2010" name="J. Bacteriol.">
        <title>The complete genome sequence of Croceibacter atlanticus HTCC2559T.</title>
        <authorList>
            <person name="Oh H.M."/>
            <person name="Kang I."/>
            <person name="Ferriera S."/>
            <person name="Giovannoni S.J."/>
            <person name="Cho J.C."/>
        </authorList>
    </citation>
    <scope>NUCLEOTIDE SEQUENCE [LARGE SCALE GENOMIC DNA]</scope>
    <source>
        <strain evidence="2">ATCC BAA-628 / HTCC2559 / KCTC 12090</strain>
    </source>
</reference>
<protein>
    <submittedName>
        <fullName evidence="1">Uncharacterized protein</fullName>
    </submittedName>
</protein>
<organism evidence="1 2">
    <name type="scientific">Croceibacter atlanticus (strain ATCC BAA-628 / JCM 21780 / CIP 108009 / IAM 15332 / KCTC 12090 / HTCC2559)</name>
    <dbReference type="NCBI Taxonomy" id="216432"/>
    <lineage>
        <taxon>Bacteria</taxon>
        <taxon>Pseudomonadati</taxon>
        <taxon>Bacteroidota</taxon>
        <taxon>Flavobacteriia</taxon>
        <taxon>Flavobacteriales</taxon>
        <taxon>Flavobacteriaceae</taxon>
        <taxon>Croceibacter</taxon>
    </lineage>
</organism>
<dbReference type="EMBL" id="CP002046">
    <property type="protein sequence ID" value="EAP88471.1"/>
    <property type="molecule type" value="Genomic_DNA"/>
</dbReference>
<dbReference type="KEGG" id="cat:CA2559_06910"/>
<dbReference type="OrthoDB" id="1450382at2"/>
<proteinExistence type="predicted"/>